<sequence>MLMRHAYLLPLAFLFSCAASDQLASESPAETKARQVDRAFDVPALLGMNATQIVQPLTGQDIRFDQDRTPREMLSGGGTEASKTYWHDTTALVVSYNPESLHVNSYFIKTKSGLTRDYKTLLKLANVSEFDKRMRIEPMASVGNPQLYTGVKLVPQP</sequence>
<proteinExistence type="predicted"/>
<keyword evidence="1" id="KW-0732">Signal</keyword>
<evidence type="ECO:0000256" key="1">
    <source>
        <dbReference type="SAM" id="SignalP"/>
    </source>
</evidence>
<dbReference type="AlphaFoldDB" id="A0A1G1T6D5"/>
<feature type="chain" id="PRO_5009578942" evidence="1">
    <location>
        <begin position="25"/>
        <end position="157"/>
    </location>
</feature>
<feature type="signal peptide" evidence="1">
    <location>
        <begin position="1"/>
        <end position="24"/>
    </location>
</feature>
<accession>A0A1G1T6D5</accession>
<name>A0A1G1T6D5_9BACT</name>
<protein>
    <submittedName>
        <fullName evidence="2">Uncharacterized protein</fullName>
    </submittedName>
</protein>
<dbReference type="RefSeq" id="WP_070727029.1">
    <property type="nucleotide sequence ID" value="NZ_MDZB01000097.1"/>
</dbReference>
<dbReference type="PROSITE" id="PS51257">
    <property type="entry name" value="PROKAR_LIPOPROTEIN"/>
    <property type="match status" value="1"/>
</dbReference>
<dbReference type="EMBL" id="MDZB01000097">
    <property type="protein sequence ID" value="OGX86427.1"/>
    <property type="molecule type" value="Genomic_DNA"/>
</dbReference>
<evidence type="ECO:0000313" key="2">
    <source>
        <dbReference type="EMBL" id="OGX86427.1"/>
    </source>
</evidence>
<gene>
    <name evidence="2" type="ORF">BEN47_13045</name>
</gene>
<keyword evidence="3" id="KW-1185">Reference proteome</keyword>
<comment type="caution">
    <text evidence="2">The sequence shown here is derived from an EMBL/GenBank/DDBJ whole genome shotgun (WGS) entry which is preliminary data.</text>
</comment>
<evidence type="ECO:0000313" key="3">
    <source>
        <dbReference type="Proteomes" id="UP000176294"/>
    </source>
</evidence>
<reference evidence="2 3" key="1">
    <citation type="submission" date="2016-08" db="EMBL/GenBank/DDBJ databases">
        <title>Hymenobacter coccineus sp. nov., Hymenobacter lapidarius sp. nov. and Hymenobacter glacialis sp. nov., isolated from Antarctic soil.</title>
        <authorList>
            <person name="Sedlacek I."/>
            <person name="Kralova S."/>
            <person name="Kyrova K."/>
            <person name="Maslanova I."/>
            <person name="Stankova E."/>
            <person name="Vrbovska V."/>
            <person name="Nemec M."/>
            <person name="Bartak M."/>
            <person name="Svec P."/>
            <person name="Busse H.-J."/>
            <person name="Pantucek R."/>
        </authorList>
    </citation>
    <scope>NUCLEOTIDE SEQUENCE [LARGE SCALE GENOMIC DNA]</scope>
    <source>
        <strain evidence="2 3">CCM 8643</strain>
    </source>
</reference>
<organism evidence="2 3">
    <name type="scientific">Hymenobacter lapidarius</name>
    <dbReference type="NCBI Taxonomy" id="1908237"/>
    <lineage>
        <taxon>Bacteria</taxon>
        <taxon>Pseudomonadati</taxon>
        <taxon>Bacteroidota</taxon>
        <taxon>Cytophagia</taxon>
        <taxon>Cytophagales</taxon>
        <taxon>Hymenobacteraceae</taxon>
        <taxon>Hymenobacter</taxon>
    </lineage>
</organism>
<dbReference type="Proteomes" id="UP000176294">
    <property type="component" value="Unassembled WGS sequence"/>
</dbReference>